<gene>
    <name evidence="3" type="ORF">HNR00_001316</name>
</gene>
<proteinExistence type="inferred from homology"/>
<dbReference type="SUPFAM" id="SSF82771">
    <property type="entry name" value="GIY-YIG endonuclease"/>
    <property type="match status" value="1"/>
</dbReference>
<keyword evidence="4" id="KW-1185">Reference proteome</keyword>
<comment type="similarity">
    <text evidence="1">Belongs to the UPF0213 family.</text>
</comment>
<protein>
    <submittedName>
        <fullName evidence="3">Putative endonuclease</fullName>
    </submittedName>
</protein>
<dbReference type="InterPro" id="IPR035901">
    <property type="entry name" value="GIY-YIG_endonuc_sf"/>
</dbReference>
<dbReference type="EMBL" id="JACHOP010000004">
    <property type="protein sequence ID" value="MBB5756616.1"/>
    <property type="molecule type" value="Genomic_DNA"/>
</dbReference>
<dbReference type="InterPro" id="IPR000305">
    <property type="entry name" value="GIY-YIG_endonuc"/>
</dbReference>
<sequence length="101" mass="11760">MTVKGDLICAVYLLASRRDGTLYLGVTSNLSRRIWEHKTKAAPGFTAQYGVDRLVWYEVYSRIDEAIAREKAIKKWHRVWKVALIEGMNPDWDDLYDRLNA</sequence>
<reference evidence="3 4" key="1">
    <citation type="submission" date="2020-08" db="EMBL/GenBank/DDBJ databases">
        <title>Genomic Encyclopedia of Type Strains, Phase IV (KMG-IV): sequencing the most valuable type-strain genomes for metagenomic binning, comparative biology and taxonomic classification.</title>
        <authorList>
            <person name="Goeker M."/>
        </authorList>
    </citation>
    <scope>NUCLEOTIDE SEQUENCE [LARGE SCALE GENOMIC DNA]</scope>
    <source>
        <strain evidence="3 4">DSM 2163</strain>
    </source>
</reference>
<dbReference type="InterPro" id="IPR050190">
    <property type="entry name" value="UPF0213_domain"/>
</dbReference>
<evidence type="ECO:0000313" key="4">
    <source>
        <dbReference type="Proteomes" id="UP000583454"/>
    </source>
</evidence>
<keyword evidence="3" id="KW-0255">Endonuclease</keyword>
<dbReference type="Pfam" id="PF01541">
    <property type="entry name" value="GIY-YIG"/>
    <property type="match status" value="1"/>
</dbReference>
<dbReference type="PANTHER" id="PTHR34477">
    <property type="entry name" value="UPF0213 PROTEIN YHBQ"/>
    <property type="match status" value="1"/>
</dbReference>
<dbReference type="GO" id="GO:0004519">
    <property type="term" value="F:endonuclease activity"/>
    <property type="evidence" value="ECO:0007669"/>
    <property type="project" value="UniProtKB-KW"/>
</dbReference>
<dbReference type="PANTHER" id="PTHR34477:SF5">
    <property type="entry name" value="BSL5627 PROTEIN"/>
    <property type="match status" value="1"/>
</dbReference>
<evidence type="ECO:0000259" key="2">
    <source>
        <dbReference type="PROSITE" id="PS50164"/>
    </source>
</evidence>
<comment type="caution">
    <text evidence="3">The sequence shown here is derived from an EMBL/GenBank/DDBJ whole genome shotgun (WGS) entry which is preliminary data.</text>
</comment>
<dbReference type="AlphaFoldDB" id="A0A840ZGB5"/>
<feature type="domain" description="GIY-YIG" evidence="2">
    <location>
        <begin position="7"/>
        <end position="83"/>
    </location>
</feature>
<keyword evidence="3" id="KW-0378">Hydrolase</keyword>
<dbReference type="Gene3D" id="3.40.1440.10">
    <property type="entry name" value="GIY-YIG endonuclease"/>
    <property type="match status" value="1"/>
</dbReference>
<dbReference type="RefSeq" id="WP_376770359.1">
    <property type="nucleotide sequence ID" value="NZ_JACHOP010000004.1"/>
</dbReference>
<accession>A0A840ZGB5</accession>
<evidence type="ECO:0000256" key="1">
    <source>
        <dbReference type="ARBA" id="ARBA00007435"/>
    </source>
</evidence>
<evidence type="ECO:0000313" key="3">
    <source>
        <dbReference type="EMBL" id="MBB5756616.1"/>
    </source>
</evidence>
<name>A0A840ZGB5_9HYPH</name>
<organism evidence="3 4">
    <name type="scientific">Methylorubrum rhodinum</name>
    <dbReference type="NCBI Taxonomy" id="29428"/>
    <lineage>
        <taxon>Bacteria</taxon>
        <taxon>Pseudomonadati</taxon>
        <taxon>Pseudomonadota</taxon>
        <taxon>Alphaproteobacteria</taxon>
        <taxon>Hyphomicrobiales</taxon>
        <taxon>Methylobacteriaceae</taxon>
        <taxon>Methylorubrum</taxon>
    </lineage>
</organism>
<dbReference type="PROSITE" id="PS50164">
    <property type="entry name" value="GIY_YIG"/>
    <property type="match status" value="1"/>
</dbReference>
<dbReference type="CDD" id="cd10448">
    <property type="entry name" value="GIY-YIG_unchar_3"/>
    <property type="match status" value="1"/>
</dbReference>
<dbReference type="Proteomes" id="UP000583454">
    <property type="component" value="Unassembled WGS sequence"/>
</dbReference>
<keyword evidence="3" id="KW-0540">Nuclease</keyword>